<name>A0A6J4SD74_9ACTN</name>
<evidence type="ECO:0000313" key="2">
    <source>
        <dbReference type="EMBL" id="CAA9495788.1"/>
    </source>
</evidence>
<reference evidence="2" key="1">
    <citation type="submission" date="2020-02" db="EMBL/GenBank/DDBJ databases">
        <authorList>
            <person name="Meier V. D."/>
        </authorList>
    </citation>
    <scope>NUCLEOTIDE SEQUENCE</scope>
    <source>
        <strain evidence="2">AVDCRST_MAG65</strain>
    </source>
</reference>
<dbReference type="EMBL" id="CADCVL010000384">
    <property type="protein sequence ID" value="CAA9495788.1"/>
    <property type="molecule type" value="Genomic_DNA"/>
</dbReference>
<proteinExistence type="predicted"/>
<feature type="compositionally biased region" description="Acidic residues" evidence="1">
    <location>
        <begin position="1"/>
        <end position="11"/>
    </location>
</feature>
<feature type="non-terminal residue" evidence="2">
    <location>
        <position position="1"/>
    </location>
</feature>
<accession>A0A6J4SD74</accession>
<organism evidence="2">
    <name type="scientific">uncultured Solirubrobacteraceae bacterium</name>
    <dbReference type="NCBI Taxonomy" id="1162706"/>
    <lineage>
        <taxon>Bacteria</taxon>
        <taxon>Bacillati</taxon>
        <taxon>Actinomycetota</taxon>
        <taxon>Thermoleophilia</taxon>
        <taxon>Solirubrobacterales</taxon>
        <taxon>Solirubrobacteraceae</taxon>
        <taxon>environmental samples</taxon>
    </lineage>
</organism>
<sequence>VLDPDVAELGDEAPAGAQQLEDGRHGPRGDAVLAAGADHLGAQCAGRRRDRQHHLVGLDVLEDLAELVGGAEHLDVALQPRALLVRVVVDEADRPV</sequence>
<evidence type="ECO:0000256" key="1">
    <source>
        <dbReference type="SAM" id="MobiDB-lite"/>
    </source>
</evidence>
<feature type="region of interest" description="Disordered" evidence="1">
    <location>
        <begin position="1"/>
        <end position="31"/>
    </location>
</feature>
<feature type="non-terminal residue" evidence="2">
    <location>
        <position position="96"/>
    </location>
</feature>
<gene>
    <name evidence="2" type="ORF">AVDCRST_MAG65-2276</name>
</gene>
<protein>
    <submittedName>
        <fullName evidence="2">Uncharacterized protein</fullName>
    </submittedName>
</protein>
<dbReference type="AlphaFoldDB" id="A0A6J4SD74"/>